<dbReference type="SUPFAM" id="SSF49599">
    <property type="entry name" value="TRAF domain-like"/>
    <property type="match status" value="2"/>
</dbReference>
<reference evidence="2" key="1">
    <citation type="journal article" date="2020" name="bioRxiv">
        <title>Chromosome-level reference genome of the European wasp spider Argiope bruennichi: a resource for studies on range expansion and evolutionary adaptation.</title>
        <authorList>
            <person name="Sheffer M.M."/>
            <person name="Hoppe A."/>
            <person name="Krehenwinkel H."/>
            <person name="Uhl G."/>
            <person name="Kuss A.W."/>
            <person name="Jensen L."/>
            <person name="Jensen C."/>
            <person name="Gillespie R.G."/>
            <person name="Hoff K.J."/>
            <person name="Prost S."/>
        </authorList>
    </citation>
    <scope>NUCLEOTIDE SEQUENCE</scope>
</reference>
<dbReference type="InterPro" id="IPR008974">
    <property type="entry name" value="TRAF-like"/>
</dbReference>
<dbReference type="EMBL" id="JABXBU010002228">
    <property type="protein sequence ID" value="KAF8770844.1"/>
    <property type="molecule type" value="Genomic_DNA"/>
</dbReference>
<proteinExistence type="predicted"/>
<dbReference type="SMART" id="SM00225">
    <property type="entry name" value="BTB"/>
    <property type="match status" value="1"/>
</dbReference>
<dbReference type="Gene3D" id="2.60.210.10">
    <property type="entry name" value="Apoptosis, Tumor Necrosis Factor Receptor Associated Protein 2, Chain A"/>
    <property type="match status" value="2"/>
</dbReference>
<dbReference type="CDD" id="cd18186">
    <property type="entry name" value="BTB_POZ_ZBTB_KLHL-like"/>
    <property type="match status" value="1"/>
</dbReference>
<organism evidence="2 3">
    <name type="scientific">Argiope bruennichi</name>
    <name type="common">Wasp spider</name>
    <name type="synonym">Aranea bruennichi</name>
    <dbReference type="NCBI Taxonomy" id="94029"/>
    <lineage>
        <taxon>Eukaryota</taxon>
        <taxon>Metazoa</taxon>
        <taxon>Ecdysozoa</taxon>
        <taxon>Arthropoda</taxon>
        <taxon>Chelicerata</taxon>
        <taxon>Arachnida</taxon>
        <taxon>Araneae</taxon>
        <taxon>Araneomorphae</taxon>
        <taxon>Entelegynae</taxon>
        <taxon>Araneoidea</taxon>
        <taxon>Araneidae</taxon>
        <taxon>Argiope</taxon>
    </lineage>
</organism>
<dbReference type="PANTHER" id="PTHR24413">
    <property type="entry name" value="SPECKLE-TYPE POZ PROTEIN"/>
    <property type="match status" value="1"/>
</dbReference>
<comment type="caution">
    <text evidence="2">The sequence shown here is derived from an EMBL/GenBank/DDBJ whole genome shotgun (WGS) entry which is preliminary data.</text>
</comment>
<dbReference type="SUPFAM" id="SSF54695">
    <property type="entry name" value="POZ domain"/>
    <property type="match status" value="1"/>
</dbReference>
<keyword evidence="3" id="KW-1185">Reference proteome</keyword>
<name>A0A8T0EGK8_ARGBR</name>
<feature type="domain" description="BTB" evidence="1">
    <location>
        <begin position="333"/>
        <end position="400"/>
    </location>
</feature>
<sequence>MSEVDRQRAGFTFIWKIENFSLFPKLSKQNVIRSPVFIADNLNESCWCLELHPTGFSLENKDAFIFCLFNIYEIGALAITLDYELSILSNGPGPYLLTTPREIFCKREILPGDTLTVQCKMWHHEEQCLKSGFGLARTRISAERKSFIWTIENFSSLQVNDMKSVSLKLTSNSKFTITLYLIGMPTYDEEIRIKIKGNNEEPLAYMIMLGISVLNVNGEVVYHSKDDLRLCKGEKEQPFPLILEKKQLSSNKDLLLPNDVLSLRCVLVVSKLNLQDSIVLNEIEHTSYGSDAASDLEAVINATETLDLKKDENSSSNSLTNDLKHLFEDKYLADINFRVHNEVIPAHKAILAARSSVFKAMFDADMKEKFSNTIKIEDFKPDTIRRMLLYIYSDTLDSDILWENASNLYFAAEKYALVGLKQKCSSFLKVHLNLTNVCETLILADILSDEDLKNSAFNFVEKNDKDVMNSTEWKEFVQKNPQLSVEILSRLYKNVKKF</sequence>
<evidence type="ECO:0000313" key="2">
    <source>
        <dbReference type="EMBL" id="KAF8770844.1"/>
    </source>
</evidence>
<evidence type="ECO:0000259" key="1">
    <source>
        <dbReference type="PROSITE" id="PS50097"/>
    </source>
</evidence>
<dbReference type="Pfam" id="PF00651">
    <property type="entry name" value="BTB"/>
    <property type="match status" value="1"/>
</dbReference>
<dbReference type="AlphaFoldDB" id="A0A8T0EGK8"/>
<dbReference type="PROSITE" id="PS50097">
    <property type="entry name" value="BTB"/>
    <property type="match status" value="1"/>
</dbReference>
<reference evidence="2" key="2">
    <citation type="submission" date="2020-06" db="EMBL/GenBank/DDBJ databases">
        <authorList>
            <person name="Sheffer M."/>
        </authorList>
    </citation>
    <scope>NUCLEOTIDE SEQUENCE</scope>
</reference>
<dbReference type="FunFam" id="3.30.710.10:FF:000159">
    <property type="entry name" value="Speckle-type POZ protein B"/>
    <property type="match status" value="1"/>
</dbReference>
<dbReference type="Proteomes" id="UP000807504">
    <property type="component" value="Unassembled WGS sequence"/>
</dbReference>
<dbReference type="InterPro" id="IPR000210">
    <property type="entry name" value="BTB/POZ_dom"/>
</dbReference>
<evidence type="ECO:0000313" key="3">
    <source>
        <dbReference type="Proteomes" id="UP000807504"/>
    </source>
</evidence>
<dbReference type="Gene3D" id="1.25.40.420">
    <property type="match status" value="1"/>
</dbReference>
<accession>A0A8T0EGK8</accession>
<dbReference type="InterPro" id="IPR011333">
    <property type="entry name" value="SKP1/BTB/POZ_sf"/>
</dbReference>
<gene>
    <name evidence="2" type="ORF">HNY73_018328</name>
</gene>
<dbReference type="Gene3D" id="3.30.710.10">
    <property type="entry name" value="Potassium Channel Kv1.1, Chain A"/>
    <property type="match status" value="1"/>
</dbReference>
<protein>
    <submittedName>
        <fullName evidence="2">TD and POZ domain-containing protein 1-like</fullName>
    </submittedName>
</protein>